<organism evidence="1 2">
    <name type="scientific">Thalassovita litoralis</name>
    <dbReference type="NCBI Taxonomy" id="1010611"/>
    <lineage>
        <taxon>Bacteria</taxon>
        <taxon>Pseudomonadati</taxon>
        <taxon>Pseudomonadota</taxon>
        <taxon>Alphaproteobacteria</taxon>
        <taxon>Rhodobacterales</taxon>
        <taxon>Roseobacteraceae</taxon>
        <taxon>Thalassovita</taxon>
    </lineage>
</organism>
<proteinExistence type="predicted"/>
<dbReference type="Proteomes" id="UP000316030">
    <property type="component" value="Unassembled WGS sequence"/>
</dbReference>
<reference evidence="1 2" key="1">
    <citation type="submission" date="2017-05" db="EMBL/GenBank/DDBJ databases">
        <authorList>
            <person name="Varghese N."/>
            <person name="Submissions S."/>
        </authorList>
    </citation>
    <scope>NUCLEOTIDE SEQUENCE [LARGE SCALE GENOMIC DNA]</scope>
    <source>
        <strain evidence="1 2">DSM 29506</strain>
    </source>
</reference>
<dbReference type="OrthoDB" id="7871639at2"/>
<accession>A0A521B6U3</accession>
<evidence type="ECO:0000313" key="1">
    <source>
        <dbReference type="EMBL" id="SMO42819.1"/>
    </source>
</evidence>
<sequence length="150" mass="15822">MKTILTAVMTLTFVAGCTPMEKIGLDWPAKRPDTPVPVVRENPIMPLPEVGDSPPVHDEDAGQVPTGKGLLGVTVASLGDPSRGGIWIETPLVSTPAKGRVTYVKSGRTVKVDLIPISGPVTAGSRLSLAAMRFLDAPLTGLPEVQVYRD</sequence>
<protein>
    <recommendedName>
        <fullName evidence="3">D-galactarate dehydratase</fullName>
    </recommendedName>
</protein>
<dbReference type="EMBL" id="FXTO01000002">
    <property type="protein sequence ID" value="SMO42819.1"/>
    <property type="molecule type" value="Genomic_DNA"/>
</dbReference>
<name>A0A521B6U3_9RHOB</name>
<gene>
    <name evidence="1" type="ORF">SAMN06265173_102173</name>
</gene>
<evidence type="ECO:0008006" key="3">
    <source>
        <dbReference type="Google" id="ProtNLM"/>
    </source>
</evidence>
<dbReference type="RefSeq" id="WP_142491934.1">
    <property type="nucleotide sequence ID" value="NZ_FXTO01000002.1"/>
</dbReference>
<keyword evidence="2" id="KW-1185">Reference proteome</keyword>
<dbReference type="PROSITE" id="PS51257">
    <property type="entry name" value="PROKAR_LIPOPROTEIN"/>
    <property type="match status" value="1"/>
</dbReference>
<evidence type="ECO:0000313" key="2">
    <source>
        <dbReference type="Proteomes" id="UP000316030"/>
    </source>
</evidence>
<dbReference type="AlphaFoldDB" id="A0A521B6U3"/>